<feature type="transmembrane region" description="Helical" evidence="5">
    <location>
        <begin position="85"/>
        <end position="105"/>
    </location>
</feature>
<dbReference type="Pfam" id="PF02656">
    <property type="entry name" value="DUF202"/>
    <property type="match status" value="1"/>
</dbReference>
<comment type="subcellular location">
    <subcellularLocation>
        <location evidence="1">Endomembrane system</location>
        <topology evidence="1">Multi-pass membrane protein</topology>
    </subcellularLocation>
</comment>
<dbReference type="EMBL" id="AHIH01000010">
    <property type="protein sequence ID" value="EHN68753.1"/>
    <property type="molecule type" value="Genomic_DNA"/>
</dbReference>
<dbReference type="InterPro" id="IPR003807">
    <property type="entry name" value="DUF202"/>
</dbReference>
<keyword evidence="3 5" id="KW-1133">Transmembrane helix</keyword>
<keyword evidence="2 5" id="KW-0812">Transmembrane</keyword>
<protein>
    <recommendedName>
        <fullName evidence="6">DUF202 domain-containing protein</fullName>
    </recommendedName>
</protein>
<gene>
    <name evidence="7" type="ORF">VFSR5_A0050</name>
</gene>
<feature type="transmembrane region" description="Helical" evidence="5">
    <location>
        <begin position="20"/>
        <end position="39"/>
    </location>
</feature>
<organism evidence="7 8">
    <name type="scientific">Aliivibrio fischeri SR5</name>
    <dbReference type="NCBI Taxonomy" id="1088719"/>
    <lineage>
        <taxon>Bacteria</taxon>
        <taxon>Pseudomonadati</taxon>
        <taxon>Pseudomonadota</taxon>
        <taxon>Gammaproteobacteria</taxon>
        <taxon>Vibrionales</taxon>
        <taxon>Vibrionaceae</taxon>
        <taxon>Aliivibrio</taxon>
    </lineage>
</organism>
<sequence length="115" mass="13339">MLEKRPEDTGLQPQRTVLSWFRTVAVIFLNALLLMKVGLCSENTLFIVLGGTILLLATLMYSYSVQRNLIIDYNIELVDNKTVNMHRTISILLSIIAFLLFFYFAHNLFYDFSRL</sequence>
<evidence type="ECO:0000256" key="1">
    <source>
        <dbReference type="ARBA" id="ARBA00004127"/>
    </source>
</evidence>
<evidence type="ECO:0000256" key="3">
    <source>
        <dbReference type="ARBA" id="ARBA00022989"/>
    </source>
</evidence>
<feature type="transmembrane region" description="Helical" evidence="5">
    <location>
        <begin position="46"/>
        <end position="65"/>
    </location>
</feature>
<dbReference type="GO" id="GO:0012505">
    <property type="term" value="C:endomembrane system"/>
    <property type="evidence" value="ECO:0007669"/>
    <property type="project" value="UniProtKB-SubCell"/>
</dbReference>
<name>A0AAV3EPU6_ALIFS</name>
<evidence type="ECO:0000313" key="8">
    <source>
        <dbReference type="Proteomes" id="UP000004521"/>
    </source>
</evidence>
<evidence type="ECO:0000256" key="5">
    <source>
        <dbReference type="SAM" id="Phobius"/>
    </source>
</evidence>
<evidence type="ECO:0000256" key="2">
    <source>
        <dbReference type="ARBA" id="ARBA00022692"/>
    </source>
</evidence>
<evidence type="ECO:0000259" key="6">
    <source>
        <dbReference type="Pfam" id="PF02656"/>
    </source>
</evidence>
<reference evidence="7 8" key="1">
    <citation type="journal article" date="2012" name="J. Bacteriol.">
        <title>Draft Genome Sequence of Vibrio fischeri SR5, a Strain Isolated from the Light Organ of the Mediterranean Squid Sepiola robusta.</title>
        <authorList>
            <person name="Gyllborg M.C."/>
            <person name="Sahl J.W."/>
            <person name="Cronin D.C.III."/>
            <person name="Rasko D.A."/>
            <person name="Mandel M.J."/>
        </authorList>
    </citation>
    <scope>NUCLEOTIDE SEQUENCE [LARGE SCALE GENOMIC DNA]</scope>
    <source>
        <strain evidence="7 8">SR5</strain>
    </source>
</reference>
<feature type="domain" description="DUF202" evidence="6">
    <location>
        <begin position="8"/>
        <end position="67"/>
    </location>
</feature>
<evidence type="ECO:0000313" key="7">
    <source>
        <dbReference type="EMBL" id="EHN68753.1"/>
    </source>
</evidence>
<comment type="caution">
    <text evidence="7">The sequence shown here is derived from an EMBL/GenBank/DDBJ whole genome shotgun (WGS) entry which is preliminary data.</text>
</comment>
<evidence type="ECO:0000256" key="4">
    <source>
        <dbReference type="ARBA" id="ARBA00023136"/>
    </source>
</evidence>
<dbReference type="Proteomes" id="UP000004521">
    <property type="component" value="Chromosome II"/>
</dbReference>
<accession>A0AAV3EPU6</accession>
<dbReference type="RefSeq" id="WP_005421774.1">
    <property type="nucleotide sequence ID" value="NZ_CM001401.1"/>
</dbReference>
<keyword evidence="4 5" id="KW-0472">Membrane</keyword>
<proteinExistence type="predicted"/>
<dbReference type="AlphaFoldDB" id="A0AAV3EPU6"/>